<evidence type="ECO:0000256" key="2">
    <source>
        <dbReference type="ARBA" id="ARBA00022448"/>
    </source>
</evidence>
<dbReference type="Pfam" id="PF13715">
    <property type="entry name" value="CarbopepD_reg_2"/>
    <property type="match status" value="1"/>
</dbReference>
<dbReference type="InterPro" id="IPR037066">
    <property type="entry name" value="Plug_dom_sf"/>
</dbReference>
<name>A0ABW6BL97_9SPHI</name>
<keyword evidence="2 7" id="KW-0813">Transport</keyword>
<proteinExistence type="inferred from homology"/>
<keyword evidence="10" id="KW-1185">Reference proteome</keyword>
<dbReference type="Gene3D" id="2.40.170.20">
    <property type="entry name" value="TonB-dependent receptor, beta-barrel domain"/>
    <property type="match status" value="1"/>
</dbReference>
<dbReference type="Gene3D" id="3.55.50.30">
    <property type="match status" value="1"/>
</dbReference>
<keyword evidence="5 7" id="KW-0472">Membrane</keyword>
<sequence length="1124" mass="125756">MNFEQQLEKVAIKKTNLFKTILLFIGLMGAWSVKAQNVTLNMRNVPIQHVLKQVSRQTGISILYDEKYFVDQSKISIEVQDVSYKDVLDRSLEKTNLYYEFIDEAVVIRRKKNEKESTKQSLIDIKGVVMDDSGKPISGVSISFQKNKQAGVGTSEDGFFSIKAEIEDVIVFSKVGYETFETNVDGNKFVYNVKLQTKSIAIEDVVVTGLVTRKAESFTGSALTITKEQLFNGGNMNVLQSIKNIDPSFRFADNLDMGSNPNQLPEINLRGKSSMPDLTGTYTGNPNQPLFILDGFETTLQRVYDLDMNRVKSVTLLKDAAAAAIYGAKAGNGVVVIETIPPASGKLRLSYNGNLNIEAPDLTGYNLMNAQQKLDWEKNHNMYYSVNPELNTMRQNLYNQLYQDVYMKGVDTYWLSKPLQVGIGQRHSVIIDGGDDYVRYSVNLMQNTITGAMKESGRNTFSGNSTLSYRHKNLIFTNALTITHNNAKNSPYGEFSDYVKLNPYWTATNETGALKMLLGYYPTSVGSGGLNPTYNPLYNAQLGGVNGSKYQEVIENFYAEWRVLNNLRLKGGLQYMYQKEEQNKFTPPGHTDYINYTVADGTDEYRGLWTRSLGGNQSFESNVGADYSVTAGKHFVMSNITFNINENKNSSTLIAAEGFASNDAADISLGANYQRGSSPSGSDGLSRTLGIMAMTNYAYDNRFLFDGSYRTSASSLYGSNSRWEGFWSLGTGWNLHNEPFVKNLNIFQQLRLRGSIGSTGSQNASSFLTAATYNYRSIVYNGKKGVTLLGIPNPDLQWQRQTTYNFGADVTIFKSKLMLRYDLYQRVTTNLLQEVTAPPSIGASTYRINLGGSINQGQEFSVRYQAFNDAATRSYLNFAVAASKNKNWLHKLSNAFRSYNDEQDRLAAQGTGLIKPTVKYVEGQSLTPIWAVRSLGIDPVTGQEIYLTADGNQTFTWSARDQVVVGDTEPKLNGNFNVNGGYKGFTMSLTCTFRFGGQLYNSTIPQRVEDIDGRSNLDLRILDAWSQIGDNAIYRKPNVGSTNMDPWTTRPTTRFLQDNNELYFSSVNIGYAVQNREFLKKIGLDQLRGTFYTNELLRISSIQIERGLSYPFARNFSFSLQASF</sequence>
<evidence type="ECO:0000256" key="3">
    <source>
        <dbReference type="ARBA" id="ARBA00022452"/>
    </source>
</evidence>
<evidence type="ECO:0000256" key="1">
    <source>
        <dbReference type="ARBA" id="ARBA00004571"/>
    </source>
</evidence>
<feature type="domain" description="TonB-dependent receptor plug" evidence="8">
    <location>
        <begin position="216"/>
        <end position="334"/>
    </location>
</feature>
<dbReference type="InterPro" id="IPR039426">
    <property type="entry name" value="TonB-dep_rcpt-like"/>
</dbReference>
<keyword evidence="3 7" id="KW-1134">Transmembrane beta strand</keyword>
<evidence type="ECO:0000256" key="7">
    <source>
        <dbReference type="PROSITE-ProRule" id="PRU01360"/>
    </source>
</evidence>
<evidence type="ECO:0000256" key="4">
    <source>
        <dbReference type="ARBA" id="ARBA00022692"/>
    </source>
</evidence>
<accession>A0ABW6BL97</accession>
<comment type="subcellular location">
    <subcellularLocation>
        <location evidence="1 7">Cell outer membrane</location>
        <topology evidence="1 7">Multi-pass membrane protein</topology>
    </subcellularLocation>
</comment>
<evidence type="ECO:0000256" key="5">
    <source>
        <dbReference type="ARBA" id="ARBA00023136"/>
    </source>
</evidence>
<dbReference type="Proteomes" id="UP001597525">
    <property type="component" value="Unassembled WGS sequence"/>
</dbReference>
<protein>
    <submittedName>
        <fullName evidence="9">SusC/RagA family TonB-linked outer membrane protein</fullName>
    </submittedName>
</protein>
<dbReference type="NCBIfam" id="TIGR04056">
    <property type="entry name" value="OMP_RagA_SusC"/>
    <property type="match status" value="1"/>
</dbReference>
<evidence type="ECO:0000256" key="6">
    <source>
        <dbReference type="ARBA" id="ARBA00023237"/>
    </source>
</evidence>
<dbReference type="InterPro" id="IPR036942">
    <property type="entry name" value="Beta-barrel_TonB_sf"/>
</dbReference>
<dbReference type="RefSeq" id="WP_320184961.1">
    <property type="nucleotide sequence ID" value="NZ_CP138332.1"/>
</dbReference>
<dbReference type="Gene3D" id="2.170.130.10">
    <property type="entry name" value="TonB-dependent receptor, plug domain"/>
    <property type="match status" value="1"/>
</dbReference>
<dbReference type="Pfam" id="PF07715">
    <property type="entry name" value="Plug"/>
    <property type="match status" value="1"/>
</dbReference>
<dbReference type="InterPro" id="IPR012910">
    <property type="entry name" value="Plug_dom"/>
</dbReference>
<dbReference type="PROSITE" id="PS52016">
    <property type="entry name" value="TONB_DEPENDENT_REC_3"/>
    <property type="match status" value="1"/>
</dbReference>
<evidence type="ECO:0000259" key="8">
    <source>
        <dbReference type="Pfam" id="PF07715"/>
    </source>
</evidence>
<dbReference type="Gene3D" id="2.60.40.1120">
    <property type="entry name" value="Carboxypeptidase-like, regulatory domain"/>
    <property type="match status" value="1"/>
</dbReference>
<organism evidence="9 10">
    <name type="scientific">Sphingobacterium bambusae</name>
    <dbReference type="NCBI Taxonomy" id="662858"/>
    <lineage>
        <taxon>Bacteria</taxon>
        <taxon>Pseudomonadati</taxon>
        <taxon>Bacteroidota</taxon>
        <taxon>Sphingobacteriia</taxon>
        <taxon>Sphingobacteriales</taxon>
        <taxon>Sphingobacteriaceae</taxon>
        <taxon>Sphingobacterium</taxon>
    </lineage>
</organism>
<comment type="similarity">
    <text evidence="7">Belongs to the TonB-dependent receptor family.</text>
</comment>
<evidence type="ECO:0000313" key="10">
    <source>
        <dbReference type="Proteomes" id="UP001597525"/>
    </source>
</evidence>
<gene>
    <name evidence="9" type="ORF">ACFS7Y_15340</name>
</gene>
<keyword evidence="4 7" id="KW-0812">Transmembrane</keyword>
<evidence type="ECO:0000313" key="9">
    <source>
        <dbReference type="EMBL" id="MFD2968771.1"/>
    </source>
</evidence>
<dbReference type="SUPFAM" id="SSF49464">
    <property type="entry name" value="Carboxypeptidase regulatory domain-like"/>
    <property type="match status" value="1"/>
</dbReference>
<dbReference type="InterPro" id="IPR008969">
    <property type="entry name" value="CarboxyPept-like_regulatory"/>
</dbReference>
<keyword evidence="6 7" id="KW-0998">Cell outer membrane</keyword>
<comment type="caution">
    <text evidence="9">The sequence shown here is derived from an EMBL/GenBank/DDBJ whole genome shotgun (WGS) entry which is preliminary data.</text>
</comment>
<reference evidence="10" key="1">
    <citation type="journal article" date="2019" name="Int. J. Syst. Evol. Microbiol.">
        <title>The Global Catalogue of Microorganisms (GCM) 10K type strain sequencing project: providing services to taxonomists for standard genome sequencing and annotation.</title>
        <authorList>
            <consortium name="The Broad Institute Genomics Platform"/>
            <consortium name="The Broad Institute Genome Sequencing Center for Infectious Disease"/>
            <person name="Wu L."/>
            <person name="Ma J."/>
        </authorList>
    </citation>
    <scope>NUCLEOTIDE SEQUENCE [LARGE SCALE GENOMIC DNA]</scope>
    <source>
        <strain evidence="10">KCTC 22814</strain>
    </source>
</reference>
<dbReference type="InterPro" id="IPR023996">
    <property type="entry name" value="TonB-dep_OMP_SusC/RagA"/>
</dbReference>
<dbReference type="SUPFAM" id="SSF56935">
    <property type="entry name" value="Porins"/>
    <property type="match status" value="1"/>
</dbReference>
<dbReference type="EMBL" id="JBHUPB010000010">
    <property type="protein sequence ID" value="MFD2968771.1"/>
    <property type="molecule type" value="Genomic_DNA"/>
</dbReference>